<name>A0A5C5WZF4_9PLAN</name>
<proteinExistence type="predicted"/>
<organism evidence="1 2">
    <name type="scientific">Thalassoglobus neptunius</name>
    <dbReference type="NCBI Taxonomy" id="1938619"/>
    <lineage>
        <taxon>Bacteria</taxon>
        <taxon>Pseudomonadati</taxon>
        <taxon>Planctomycetota</taxon>
        <taxon>Planctomycetia</taxon>
        <taxon>Planctomycetales</taxon>
        <taxon>Planctomycetaceae</taxon>
        <taxon>Thalassoglobus</taxon>
    </lineage>
</organism>
<evidence type="ECO:0000313" key="2">
    <source>
        <dbReference type="Proteomes" id="UP000317243"/>
    </source>
</evidence>
<dbReference type="OrthoDB" id="286595at2"/>
<protein>
    <submittedName>
        <fullName evidence="1">Uncharacterized protein</fullName>
    </submittedName>
</protein>
<keyword evidence="2" id="KW-1185">Reference proteome</keyword>
<comment type="caution">
    <text evidence="1">The sequence shown here is derived from an EMBL/GenBank/DDBJ whole genome shotgun (WGS) entry which is preliminary data.</text>
</comment>
<evidence type="ECO:0000313" key="1">
    <source>
        <dbReference type="EMBL" id="TWT55273.1"/>
    </source>
</evidence>
<gene>
    <name evidence="1" type="ORF">KOR42_29000</name>
</gene>
<reference evidence="1 2" key="1">
    <citation type="submission" date="2019-02" db="EMBL/GenBank/DDBJ databases">
        <title>Deep-cultivation of Planctomycetes and their phenomic and genomic characterization uncovers novel biology.</title>
        <authorList>
            <person name="Wiegand S."/>
            <person name="Jogler M."/>
            <person name="Boedeker C."/>
            <person name="Pinto D."/>
            <person name="Vollmers J."/>
            <person name="Rivas-Marin E."/>
            <person name="Kohn T."/>
            <person name="Peeters S.H."/>
            <person name="Heuer A."/>
            <person name="Rast P."/>
            <person name="Oberbeckmann S."/>
            <person name="Bunk B."/>
            <person name="Jeske O."/>
            <person name="Meyerdierks A."/>
            <person name="Storesund J.E."/>
            <person name="Kallscheuer N."/>
            <person name="Luecker S."/>
            <person name="Lage O.M."/>
            <person name="Pohl T."/>
            <person name="Merkel B.J."/>
            <person name="Hornburger P."/>
            <person name="Mueller R.-W."/>
            <person name="Bruemmer F."/>
            <person name="Labrenz M."/>
            <person name="Spormann A.M."/>
            <person name="Op Den Camp H."/>
            <person name="Overmann J."/>
            <person name="Amann R."/>
            <person name="Jetten M.S.M."/>
            <person name="Mascher T."/>
            <person name="Medema M.H."/>
            <person name="Devos D.P."/>
            <person name="Kaster A.-K."/>
            <person name="Ovreas L."/>
            <person name="Rohde M."/>
            <person name="Galperin M.Y."/>
            <person name="Jogler C."/>
        </authorList>
    </citation>
    <scope>NUCLEOTIDE SEQUENCE [LARGE SCALE GENOMIC DNA]</scope>
    <source>
        <strain evidence="1 2">KOR42</strain>
    </source>
</reference>
<dbReference type="RefSeq" id="WP_146510410.1">
    <property type="nucleotide sequence ID" value="NZ_SIHI01000005.1"/>
</dbReference>
<sequence length="91" mass="10171">MAKRRSSKPTAGQRVRVNDGVSMPEYPELDISGWTGVVMETQGRGATAKVILNWSDEALESMSNEYREMCDSQNMLYSMACLLMSDVTIDE</sequence>
<dbReference type="AlphaFoldDB" id="A0A5C5WZF4"/>
<dbReference type="Proteomes" id="UP000317243">
    <property type="component" value="Unassembled WGS sequence"/>
</dbReference>
<dbReference type="EMBL" id="SIHI01000005">
    <property type="protein sequence ID" value="TWT55273.1"/>
    <property type="molecule type" value="Genomic_DNA"/>
</dbReference>
<accession>A0A5C5WZF4</accession>